<name>A0AAD7R0U9_9TELE</name>
<evidence type="ECO:0000313" key="2">
    <source>
        <dbReference type="EMBL" id="KAJ8351124.1"/>
    </source>
</evidence>
<protein>
    <submittedName>
        <fullName evidence="2">Uncharacterized protein</fullName>
    </submittedName>
</protein>
<dbReference type="Proteomes" id="UP001221898">
    <property type="component" value="Unassembled WGS sequence"/>
</dbReference>
<dbReference type="EMBL" id="JAINUG010002026">
    <property type="protein sequence ID" value="KAJ8351124.1"/>
    <property type="molecule type" value="Genomic_DNA"/>
</dbReference>
<organism evidence="2 3">
    <name type="scientific">Aldrovandia affinis</name>
    <dbReference type="NCBI Taxonomy" id="143900"/>
    <lineage>
        <taxon>Eukaryota</taxon>
        <taxon>Metazoa</taxon>
        <taxon>Chordata</taxon>
        <taxon>Craniata</taxon>
        <taxon>Vertebrata</taxon>
        <taxon>Euteleostomi</taxon>
        <taxon>Actinopterygii</taxon>
        <taxon>Neopterygii</taxon>
        <taxon>Teleostei</taxon>
        <taxon>Notacanthiformes</taxon>
        <taxon>Halosauridae</taxon>
        <taxon>Aldrovandia</taxon>
    </lineage>
</organism>
<sequence>KRKEKTHRGRLQGGISQDLSNSGKSRYSRAQDQRGLLTIFLSAHTGPQHSA</sequence>
<feature type="compositionally biased region" description="Basic residues" evidence="1">
    <location>
        <begin position="1"/>
        <end position="10"/>
    </location>
</feature>
<dbReference type="AlphaFoldDB" id="A0AAD7R0U9"/>
<reference evidence="2" key="1">
    <citation type="journal article" date="2023" name="Science">
        <title>Genome structures resolve the early diversification of teleost fishes.</title>
        <authorList>
            <person name="Parey E."/>
            <person name="Louis A."/>
            <person name="Montfort J."/>
            <person name="Bouchez O."/>
            <person name="Roques C."/>
            <person name="Iampietro C."/>
            <person name="Lluch J."/>
            <person name="Castinel A."/>
            <person name="Donnadieu C."/>
            <person name="Desvignes T."/>
            <person name="Floi Bucao C."/>
            <person name="Jouanno E."/>
            <person name="Wen M."/>
            <person name="Mejri S."/>
            <person name="Dirks R."/>
            <person name="Jansen H."/>
            <person name="Henkel C."/>
            <person name="Chen W.J."/>
            <person name="Zahm M."/>
            <person name="Cabau C."/>
            <person name="Klopp C."/>
            <person name="Thompson A.W."/>
            <person name="Robinson-Rechavi M."/>
            <person name="Braasch I."/>
            <person name="Lecointre G."/>
            <person name="Bobe J."/>
            <person name="Postlethwait J.H."/>
            <person name="Berthelot C."/>
            <person name="Roest Crollius H."/>
            <person name="Guiguen Y."/>
        </authorList>
    </citation>
    <scope>NUCLEOTIDE SEQUENCE</scope>
    <source>
        <strain evidence="2">NC1722</strain>
    </source>
</reference>
<gene>
    <name evidence="2" type="ORF">AAFF_G00148360</name>
</gene>
<evidence type="ECO:0000256" key="1">
    <source>
        <dbReference type="SAM" id="MobiDB-lite"/>
    </source>
</evidence>
<feature type="non-terminal residue" evidence="2">
    <location>
        <position position="1"/>
    </location>
</feature>
<evidence type="ECO:0000313" key="3">
    <source>
        <dbReference type="Proteomes" id="UP001221898"/>
    </source>
</evidence>
<accession>A0AAD7R0U9</accession>
<proteinExistence type="predicted"/>
<feature type="region of interest" description="Disordered" evidence="1">
    <location>
        <begin position="1"/>
        <end position="30"/>
    </location>
</feature>
<comment type="caution">
    <text evidence="2">The sequence shown here is derived from an EMBL/GenBank/DDBJ whole genome shotgun (WGS) entry which is preliminary data.</text>
</comment>
<feature type="compositionally biased region" description="Polar residues" evidence="1">
    <location>
        <begin position="14"/>
        <end position="30"/>
    </location>
</feature>
<keyword evidence="3" id="KW-1185">Reference proteome</keyword>